<gene>
    <name evidence="1" type="ORF">FNQ90_12440</name>
</gene>
<dbReference type="AlphaFoldDB" id="A0A7W3TDW3"/>
<protein>
    <recommendedName>
        <fullName evidence="3">SAV-6107-like HEPN domain-containing protein</fullName>
    </recommendedName>
</protein>
<accession>A0A7W3TDW3</accession>
<keyword evidence="2" id="KW-1185">Reference proteome</keyword>
<reference evidence="2" key="1">
    <citation type="submission" date="2019-10" db="EMBL/GenBank/DDBJ databases">
        <title>Streptomyces sp. nov., a novel actinobacterium isolated from alkaline environment.</title>
        <authorList>
            <person name="Golinska P."/>
        </authorList>
    </citation>
    <scope>NUCLEOTIDE SEQUENCE [LARGE SCALE GENOMIC DNA]</scope>
    <source>
        <strain evidence="2">DSM 42118</strain>
    </source>
</reference>
<proteinExistence type="predicted"/>
<comment type="caution">
    <text evidence="1">The sequence shown here is derived from an EMBL/GenBank/DDBJ whole genome shotgun (WGS) entry which is preliminary data.</text>
</comment>
<dbReference type="Proteomes" id="UP000538929">
    <property type="component" value="Unassembled WGS sequence"/>
</dbReference>
<name>A0A7W3TDW3_9ACTN</name>
<sequence length="117" mass="12533">MRELPSPAEVRAHVLLALDLANHGRAEGEVAEVLAHRLRDGVRALAEPARRWATGRSDVAERAGHLTTIRRAVEIADAGSGLHADPAHSLRMLAKAVDVLARMAGAEAGRKRQGEAR</sequence>
<organism evidence="1 2">
    <name type="scientific">Streptomyces alkaliphilus</name>
    <dbReference type="NCBI Taxonomy" id="1472722"/>
    <lineage>
        <taxon>Bacteria</taxon>
        <taxon>Bacillati</taxon>
        <taxon>Actinomycetota</taxon>
        <taxon>Actinomycetes</taxon>
        <taxon>Kitasatosporales</taxon>
        <taxon>Streptomycetaceae</taxon>
        <taxon>Streptomyces</taxon>
    </lineage>
</organism>
<evidence type="ECO:0000313" key="1">
    <source>
        <dbReference type="EMBL" id="MBB0244892.1"/>
    </source>
</evidence>
<dbReference type="RefSeq" id="WP_143621328.1">
    <property type="nucleotide sequence ID" value="NZ_VJYJ02000366.1"/>
</dbReference>
<dbReference type="EMBL" id="VKHT01000338">
    <property type="protein sequence ID" value="MBB0244892.1"/>
    <property type="molecule type" value="Genomic_DNA"/>
</dbReference>
<evidence type="ECO:0000313" key="2">
    <source>
        <dbReference type="Proteomes" id="UP000538929"/>
    </source>
</evidence>
<evidence type="ECO:0008006" key="3">
    <source>
        <dbReference type="Google" id="ProtNLM"/>
    </source>
</evidence>